<evidence type="ECO:0000313" key="3">
    <source>
        <dbReference type="Proteomes" id="UP001301769"/>
    </source>
</evidence>
<evidence type="ECO:0000313" key="2">
    <source>
        <dbReference type="EMBL" id="KAK4207242.1"/>
    </source>
</evidence>
<dbReference type="AlphaFoldDB" id="A0AAN6XZA4"/>
<feature type="compositionally biased region" description="Basic residues" evidence="1">
    <location>
        <begin position="174"/>
        <end position="183"/>
    </location>
</feature>
<gene>
    <name evidence="2" type="ORF">QBC37DRAFT_299149</name>
</gene>
<dbReference type="Proteomes" id="UP001301769">
    <property type="component" value="Unassembled WGS sequence"/>
</dbReference>
<feature type="compositionally biased region" description="Polar residues" evidence="1">
    <location>
        <begin position="540"/>
        <end position="551"/>
    </location>
</feature>
<feature type="compositionally biased region" description="Polar residues" evidence="1">
    <location>
        <begin position="512"/>
        <end position="524"/>
    </location>
</feature>
<accession>A0AAN6XZA4</accession>
<feature type="compositionally biased region" description="Basic and acidic residues" evidence="1">
    <location>
        <begin position="317"/>
        <end position="341"/>
    </location>
</feature>
<dbReference type="EMBL" id="MU858309">
    <property type="protein sequence ID" value="KAK4207242.1"/>
    <property type="molecule type" value="Genomic_DNA"/>
</dbReference>
<protein>
    <submittedName>
        <fullName evidence="2">Uncharacterized protein</fullName>
    </submittedName>
</protein>
<reference evidence="2" key="2">
    <citation type="submission" date="2023-05" db="EMBL/GenBank/DDBJ databases">
        <authorList>
            <consortium name="Lawrence Berkeley National Laboratory"/>
            <person name="Steindorff A."/>
            <person name="Hensen N."/>
            <person name="Bonometti L."/>
            <person name="Westerberg I."/>
            <person name="Brannstrom I.O."/>
            <person name="Guillou S."/>
            <person name="Cros-Aarteil S."/>
            <person name="Calhoun S."/>
            <person name="Haridas S."/>
            <person name="Kuo A."/>
            <person name="Mondo S."/>
            <person name="Pangilinan J."/>
            <person name="Riley R."/>
            <person name="Labutti K."/>
            <person name="Andreopoulos B."/>
            <person name="Lipzen A."/>
            <person name="Chen C."/>
            <person name="Yanf M."/>
            <person name="Daum C."/>
            <person name="Ng V."/>
            <person name="Clum A."/>
            <person name="Ohm R."/>
            <person name="Martin F."/>
            <person name="Silar P."/>
            <person name="Natvig D."/>
            <person name="Lalanne C."/>
            <person name="Gautier V."/>
            <person name="Ament-Velasquez S.L."/>
            <person name="Kruys A."/>
            <person name="Hutchinson M.I."/>
            <person name="Powell A.J."/>
            <person name="Barry K."/>
            <person name="Miller A.N."/>
            <person name="Grigoriev I.V."/>
            <person name="Debuchy R."/>
            <person name="Gladieux P."/>
            <person name="Thoren M.H."/>
            <person name="Johannesson H."/>
        </authorList>
    </citation>
    <scope>NUCLEOTIDE SEQUENCE</scope>
    <source>
        <strain evidence="2">PSN293</strain>
    </source>
</reference>
<feature type="compositionally biased region" description="Basic and acidic residues" evidence="1">
    <location>
        <begin position="114"/>
        <end position="125"/>
    </location>
</feature>
<keyword evidence="3" id="KW-1185">Reference proteome</keyword>
<feature type="compositionally biased region" description="Basic and acidic residues" evidence="1">
    <location>
        <begin position="355"/>
        <end position="368"/>
    </location>
</feature>
<feature type="compositionally biased region" description="Polar residues" evidence="1">
    <location>
        <begin position="395"/>
        <end position="427"/>
    </location>
</feature>
<proteinExistence type="predicted"/>
<feature type="compositionally biased region" description="Basic and acidic residues" evidence="1">
    <location>
        <begin position="160"/>
        <end position="173"/>
    </location>
</feature>
<feature type="compositionally biased region" description="Basic and acidic residues" evidence="1">
    <location>
        <begin position="83"/>
        <end position="94"/>
    </location>
</feature>
<name>A0AAN6XZA4_9PEZI</name>
<sequence length="640" mass="71476">MCTYDYTPYRGCAKGQQHFYLQWMKCNKALENGNRHCPLNESVEVEELKKLSGNVLFCPLDNPIAVQQHEFLFLAGNEQDEHYRKSVQTEESHARSRSARSTRGRPITLYSADRSPDNSFGERVRKTGRKKAPRDLSPPSHASDCSDSPIPRPKTASGVKRLDCHKVLEDHKTLARTRSHRRASSVEWAPLPTVKVTRPRPSNDDHQTRPSRSDSATKVQEEVTKQPIGPGPLSPGMRARLGLPASPDMHRRNSIIQRSRSESPMKAEFQFPVDGPATDPEFGHPLFTQDSSPEQRPEPFSGQPPVRRARTTRTRSRTSEESMMRRIRDVKMTFPDHEHQPDQAVGLGLRQMQTDGKRFTRAKSEARIARSKSPDLTVDVPLPQRRKQYVREEPSSSNLVAFPSQTASPEPPASDNQFSHVNTSIRASRTAPDTDEDAAASFLQQKREARKSRRYEEQVAEAKKWAAARDQHFSESVPNLPAAYDKNYLPPHQSPPEPSWLGGPRQSDDSGYLSQSHSGQQQGKPQLPQRRNTLHKSQHKAQISGTSTATTVSMVQNESTSEVDAGNMKEYQHLAMRQPLAVKQEVVRVTALRAPAGHPDDGSGQVVGKASLLKRMGLKRKISSLWERNGGVNGAAAVAG</sequence>
<reference evidence="2" key="1">
    <citation type="journal article" date="2023" name="Mol. Phylogenet. Evol.">
        <title>Genome-scale phylogeny and comparative genomics of the fungal order Sordariales.</title>
        <authorList>
            <person name="Hensen N."/>
            <person name="Bonometti L."/>
            <person name="Westerberg I."/>
            <person name="Brannstrom I.O."/>
            <person name="Guillou S."/>
            <person name="Cros-Aarteil S."/>
            <person name="Calhoun S."/>
            <person name="Haridas S."/>
            <person name="Kuo A."/>
            <person name="Mondo S."/>
            <person name="Pangilinan J."/>
            <person name="Riley R."/>
            <person name="LaButti K."/>
            <person name="Andreopoulos B."/>
            <person name="Lipzen A."/>
            <person name="Chen C."/>
            <person name="Yan M."/>
            <person name="Daum C."/>
            <person name="Ng V."/>
            <person name="Clum A."/>
            <person name="Steindorff A."/>
            <person name="Ohm R.A."/>
            <person name="Martin F."/>
            <person name="Silar P."/>
            <person name="Natvig D.O."/>
            <person name="Lalanne C."/>
            <person name="Gautier V."/>
            <person name="Ament-Velasquez S.L."/>
            <person name="Kruys A."/>
            <person name="Hutchinson M.I."/>
            <person name="Powell A.J."/>
            <person name="Barry K."/>
            <person name="Miller A.N."/>
            <person name="Grigoriev I.V."/>
            <person name="Debuchy R."/>
            <person name="Gladieux P."/>
            <person name="Hiltunen Thoren M."/>
            <person name="Johannesson H."/>
        </authorList>
    </citation>
    <scope>NUCLEOTIDE SEQUENCE</scope>
    <source>
        <strain evidence="2">PSN293</strain>
    </source>
</reference>
<evidence type="ECO:0000256" key="1">
    <source>
        <dbReference type="SAM" id="MobiDB-lite"/>
    </source>
</evidence>
<organism evidence="2 3">
    <name type="scientific">Rhypophila decipiens</name>
    <dbReference type="NCBI Taxonomy" id="261697"/>
    <lineage>
        <taxon>Eukaryota</taxon>
        <taxon>Fungi</taxon>
        <taxon>Dikarya</taxon>
        <taxon>Ascomycota</taxon>
        <taxon>Pezizomycotina</taxon>
        <taxon>Sordariomycetes</taxon>
        <taxon>Sordariomycetidae</taxon>
        <taxon>Sordariales</taxon>
        <taxon>Naviculisporaceae</taxon>
        <taxon>Rhypophila</taxon>
    </lineage>
</organism>
<feature type="region of interest" description="Disordered" evidence="1">
    <location>
        <begin position="83"/>
        <end position="551"/>
    </location>
</feature>
<feature type="compositionally biased region" description="Basic and acidic residues" evidence="1">
    <location>
        <begin position="201"/>
        <end position="212"/>
    </location>
</feature>
<feature type="compositionally biased region" description="Basic residues" evidence="1">
    <location>
        <begin position="307"/>
        <end position="316"/>
    </location>
</feature>
<comment type="caution">
    <text evidence="2">The sequence shown here is derived from an EMBL/GenBank/DDBJ whole genome shotgun (WGS) entry which is preliminary data.</text>
</comment>
<feature type="compositionally biased region" description="Basic and acidic residues" evidence="1">
    <location>
        <begin position="454"/>
        <end position="473"/>
    </location>
</feature>